<feature type="transmembrane region" description="Helical" evidence="8">
    <location>
        <begin position="7"/>
        <end position="25"/>
    </location>
</feature>
<dbReference type="NCBIfam" id="TIGR00879">
    <property type="entry name" value="SP"/>
    <property type="match status" value="1"/>
</dbReference>
<organism evidence="10 11">
    <name type="scientific">Apiospora marii</name>
    <dbReference type="NCBI Taxonomy" id="335849"/>
    <lineage>
        <taxon>Eukaryota</taxon>
        <taxon>Fungi</taxon>
        <taxon>Dikarya</taxon>
        <taxon>Ascomycota</taxon>
        <taxon>Pezizomycotina</taxon>
        <taxon>Sordariomycetes</taxon>
        <taxon>Xylariomycetidae</taxon>
        <taxon>Amphisphaeriales</taxon>
        <taxon>Apiosporaceae</taxon>
        <taxon>Apiospora</taxon>
    </lineage>
</organism>
<feature type="transmembrane region" description="Helical" evidence="8">
    <location>
        <begin position="145"/>
        <end position="165"/>
    </location>
</feature>
<keyword evidence="11" id="KW-1185">Reference proteome</keyword>
<comment type="caution">
    <text evidence="10">The sequence shown here is derived from an EMBL/GenBank/DDBJ whole genome shotgun (WGS) entry which is preliminary data.</text>
</comment>
<dbReference type="Gene3D" id="1.20.1250.20">
    <property type="entry name" value="MFS general substrate transporter like domains"/>
    <property type="match status" value="1"/>
</dbReference>
<proteinExistence type="inferred from homology"/>
<keyword evidence="4 8" id="KW-0812">Transmembrane</keyword>
<evidence type="ECO:0000256" key="3">
    <source>
        <dbReference type="ARBA" id="ARBA00022448"/>
    </source>
</evidence>
<dbReference type="PROSITE" id="PS00216">
    <property type="entry name" value="SUGAR_TRANSPORT_1"/>
    <property type="match status" value="2"/>
</dbReference>
<feature type="transmembrane region" description="Helical" evidence="8">
    <location>
        <begin position="51"/>
        <end position="72"/>
    </location>
</feature>
<evidence type="ECO:0000256" key="7">
    <source>
        <dbReference type="RuleBase" id="RU003346"/>
    </source>
</evidence>
<feature type="transmembrane region" description="Helical" evidence="8">
    <location>
        <begin position="115"/>
        <end position="133"/>
    </location>
</feature>
<feature type="transmembrane region" description="Helical" evidence="8">
    <location>
        <begin position="435"/>
        <end position="454"/>
    </location>
</feature>
<feature type="transmembrane region" description="Helical" evidence="8">
    <location>
        <begin position="363"/>
        <end position="381"/>
    </location>
</feature>
<dbReference type="PROSITE" id="PS50850">
    <property type="entry name" value="MFS"/>
    <property type="match status" value="1"/>
</dbReference>
<evidence type="ECO:0000256" key="5">
    <source>
        <dbReference type="ARBA" id="ARBA00022989"/>
    </source>
</evidence>
<evidence type="ECO:0000256" key="1">
    <source>
        <dbReference type="ARBA" id="ARBA00004141"/>
    </source>
</evidence>
<evidence type="ECO:0000313" key="11">
    <source>
        <dbReference type="Proteomes" id="UP001396898"/>
    </source>
</evidence>
<evidence type="ECO:0000256" key="6">
    <source>
        <dbReference type="ARBA" id="ARBA00023136"/>
    </source>
</evidence>
<dbReference type="InterPro" id="IPR036259">
    <property type="entry name" value="MFS_trans_sf"/>
</dbReference>
<reference evidence="10 11" key="1">
    <citation type="submission" date="2023-01" db="EMBL/GenBank/DDBJ databases">
        <title>Analysis of 21 Apiospora genomes using comparative genomics revels a genus with tremendous synthesis potential of carbohydrate active enzymes and secondary metabolites.</title>
        <authorList>
            <person name="Sorensen T."/>
        </authorList>
    </citation>
    <scope>NUCLEOTIDE SEQUENCE [LARGE SCALE GENOMIC DNA]</scope>
    <source>
        <strain evidence="10 11">CBS 20057</strain>
    </source>
</reference>
<feature type="transmembrane region" description="Helical" evidence="8">
    <location>
        <begin position="177"/>
        <end position="199"/>
    </location>
</feature>
<dbReference type="InterPro" id="IPR020846">
    <property type="entry name" value="MFS_dom"/>
</dbReference>
<accession>A0ABR1RTY4</accession>
<evidence type="ECO:0000256" key="4">
    <source>
        <dbReference type="ARBA" id="ARBA00022692"/>
    </source>
</evidence>
<dbReference type="EMBL" id="JAQQWI010000010">
    <property type="protein sequence ID" value="KAK8018418.1"/>
    <property type="molecule type" value="Genomic_DNA"/>
</dbReference>
<evidence type="ECO:0000256" key="8">
    <source>
        <dbReference type="SAM" id="Phobius"/>
    </source>
</evidence>
<dbReference type="Pfam" id="PF00083">
    <property type="entry name" value="Sugar_tr"/>
    <property type="match status" value="1"/>
</dbReference>
<dbReference type="Proteomes" id="UP001396898">
    <property type="component" value="Unassembled WGS sequence"/>
</dbReference>
<protein>
    <submittedName>
        <fullName evidence="10">Quinate permease</fullName>
    </submittedName>
</protein>
<evidence type="ECO:0000313" key="10">
    <source>
        <dbReference type="EMBL" id="KAK8018418.1"/>
    </source>
</evidence>
<dbReference type="InterPro" id="IPR005829">
    <property type="entry name" value="Sugar_transporter_CS"/>
</dbReference>
<dbReference type="PANTHER" id="PTHR48022">
    <property type="entry name" value="PLASTIDIC GLUCOSE TRANSPORTER 4"/>
    <property type="match status" value="1"/>
</dbReference>
<comment type="subcellular location">
    <subcellularLocation>
        <location evidence="1">Membrane</location>
        <topology evidence="1">Multi-pass membrane protein</topology>
    </subcellularLocation>
</comment>
<keyword evidence="5 8" id="KW-1133">Transmembrane helix</keyword>
<gene>
    <name evidence="10" type="ORF">PG991_007608</name>
</gene>
<sequence length="509" mass="56482">MVSSTRVYNWYICMVAATCMVLYGYDASVFNAAQGSANWLDYFDLHKKDDAYLIGLVNTAYTIGAIVGGFFMAGPLADYFGRRIGMASGCVLVIIATFMQAFAPRHNLGCFIGGRVLIGIGQGLSLTAGATYISEVAPSEIRGTIMTFWQLHYSVGSFIAYWIAYATSLNVERLGDWDWKLVVIFQLLCPVTICALIFLQPESPRWWIQRHNDVAKCRAALTKIRDTEAEIEDEVLAIREAIEFEKEAISSSYWALFKDPSVRRRLWLAFALNIGQQLSGQGTLNSYSTSIYSKVWDSKQTINLINALNATCGILFTLNAAWTADRFGRRWLLIFGAVGMAVAIGTVAIVAGATPSTESGAKSQPVGIAIVFLLFLFIFFYKPSWGATVWIWTAEVFSVNVRAQAVGMCSQMQNVANTIFQQFFPVFLAREGLKCLYFFMAVNILLAVFVWFLVPETKQVSLEEIDVLFGGQNHVEKGGQMMGVPDPHHHATEAVDEKAAVETREVRSV</sequence>
<comment type="similarity">
    <text evidence="2 7">Belongs to the major facilitator superfamily. Sugar transporter (TC 2.A.1.1) family.</text>
</comment>
<feature type="transmembrane region" description="Helical" evidence="8">
    <location>
        <begin position="84"/>
        <end position="103"/>
    </location>
</feature>
<dbReference type="PANTHER" id="PTHR48022:SF46">
    <property type="entry name" value="SUGAR TRANSPORTER, PUTATIVE (AFU_ORTHOLOGUE AFUA_1G11830)-RELATED"/>
    <property type="match status" value="1"/>
</dbReference>
<evidence type="ECO:0000259" key="9">
    <source>
        <dbReference type="PROSITE" id="PS50850"/>
    </source>
</evidence>
<feature type="domain" description="Major facilitator superfamily (MFS) profile" evidence="9">
    <location>
        <begin position="12"/>
        <end position="458"/>
    </location>
</feature>
<dbReference type="InterPro" id="IPR050360">
    <property type="entry name" value="MFS_Sugar_Transporters"/>
</dbReference>
<keyword evidence="3 7" id="KW-0813">Transport</keyword>
<feature type="transmembrane region" description="Helical" evidence="8">
    <location>
        <begin position="331"/>
        <end position="351"/>
    </location>
</feature>
<dbReference type="SUPFAM" id="SSF103473">
    <property type="entry name" value="MFS general substrate transporter"/>
    <property type="match status" value="1"/>
</dbReference>
<dbReference type="InterPro" id="IPR005828">
    <property type="entry name" value="MFS_sugar_transport-like"/>
</dbReference>
<dbReference type="InterPro" id="IPR003663">
    <property type="entry name" value="Sugar/inositol_transpt"/>
</dbReference>
<dbReference type="PROSITE" id="PS00217">
    <property type="entry name" value="SUGAR_TRANSPORT_2"/>
    <property type="match status" value="1"/>
</dbReference>
<name>A0ABR1RTY4_9PEZI</name>
<keyword evidence="6 8" id="KW-0472">Membrane</keyword>
<dbReference type="PRINTS" id="PR00171">
    <property type="entry name" value="SUGRTRNSPORT"/>
</dbReference>
<evidence type="ECO:0000256" key="2">
    <source>
        <dbReference type="ARBA" id="ARBA00010992"/>
    </source>
</evidence>